<dbReference type="InterPro" id="IPR002881">
    <property type="entry name" value="DUF58"/>
</dbReference>
<dbReference type="EMBL" id="JAUKPO010000002">
    <property type="protein sequence ID" value="MDO1445847.1"/>
    <property type="molecule type" value="Genomic_DNA"/>
</dbReference>
<evidence type="ECO:0000313" key="3">
    <source>
        <dbReference type="Proteomes" id="UP001168528"/>
    </source>
</evidence>
<sequence>MSDKKRYTTPAQWFNPEELQSLKGLEWLARKLAHETLSGLHSGKQLGQGTDFSQYRSYMPGDDLRRVDWKLYGRTDRLYVKESELESRTRWYGILDASASMQYEESNISKWQYAKILWAAITYIARQQGDTDGIVLVNDKQVEHLPPKPGAEQARMQLLYEAKVAGVWPSTITLPALQAGFRNKFILITDLYEQANELGSFIRSLLPAKNQVVVFHLMGRQEMELDFKETTIFEDAETGRQIETDTAKIREAYQTNVASYLQQCRNQVLGWHAEYHLCQMPKSPVNELRLFLRNQVKG</sequence>
<name>A0ABT8R183_9BACT</name>
<dbReference type="PANTHER" id="PTHR33608:SF7">
    <property type="entry name" value="DUF58 DOMAIN-CONTAINING PROTEIN"/>
    <property type="match status" value="1"/>
</dbReference>
<comment type="caution">
    <text evidence="2">The sequence shown here is derived from an EMBL/GenBank/DDBJ whole genome shotgun (WGS) entry which is preliminary data.</text>
</comment>
<gene>
    <name evidence="2" type="ORF">Q0590_06270</name>
</gene>
<organism evidence="2 3">
    <name type="scientific">Rhodocytophaga aerolata</name>
    <dbReference type="NCBI Taxonomy" id="455078"/>
    <lineage>
        <taxon>Bacteria</taxon>
        <taxon>Pseudomonadati</taxon>
        <taxon>Bacteroidota</taxon>
        <taxon>Cytophagia</taxon>
        <taxon>Cytophagales</taxon>
        <taxon>Rhodocytophagaceae</taxon>
        <taxon>Rhodocytophaga</taxon>
    </lineage>
</organism>
<protein>
    <submittedName>
        <fullName evidence="2">DUF58 domain-containing protein</fullName>
    </submittedName>
</protein>
<dbReference type="Pfam" id="PF01882">
    <property type="entry name" value="DUF58"/>
    <property type="match status" value="1"/>
</dbReference>
<evidence type="ECO:0000313" key="2">
    <source>
        <dbReference type="EMBL" id="MDO1445847.1"/>
    </source>
</evidence>
<dbReference type="RefSeq" id="WP_302036645.1">
    <property type="nucleotide sequence ID" value="NZ_JAUKPO010000002.1"/>
</dbReference>
<dbReference type="SUPFAM" id="SSF53300">
    <property type="entry name" value="vWA-like"/>
    <property type="match status" value="1"/>
</dbReference>
<proteinExistence type="predicted"/>
<reference evidence="2" key="1">
    <citation type="submission" date="2023-07" db="EMBL/GenBank/DDBJ databases">
        <title>The genome sequence of Rhodocytophaga aerolata KACC 12507.</title>
        <authorList>
            <person name="Zhang X."/>
        </authorList>
    </citation>
    <scope>NUCLEOTIDE SEQUENCE</scope>
    <source>
        <strain evidence="2">KACC 12507</strain>
    </source>
</reference>
<dbReference type="PANTHER" id="PTHR33608">
    <property type="entry name" value="BLL2464 PROTEIN"/>
    <property type="match status" value="1"/>
</dbReference>
<evidence type="ECO:0000259" key="1">
    <source>
        <dbReference type="Pfam" id="PF01882"/>
    </source>
</evidence>
<keyword evidence="3" id="KW-1185">Reference proteome</keyword>
<dbReference type="InterPro" id="IPR036465">
    <property type="entry name" value="vWFA_dom_sf"/>
</dbReference>
<feature type="domain" description="DUF58" evidence="1">
    <location>
        <begin position="54"/>
        <end position="258"/>
    </location>
</feature>
<dbReference type="Proteomes" id="UP001168528">
    <property type="component" value="Unassembled WGS sequence"/>
</dbReference>
<accession>A0ABT8R183</accession>